<feature type="region of interest" description="Disordered" evidence="1">
    <location>
        <begin position="277"/>
        <end position="330"/>
    </location>
</feature>
<evidence type="ECO:0000313" key="3">
    <source>
        <dbReference type="Proteomes" id="UP000287853"/>
    </source>
</evidence>
<dbReference type="Pfam" id="PF01972">
    <property type="entry name" value="SDH_protease"/>
    <property type="match status" value="1"/>
</dbReference>
<keyword evidence="3" id="KW-1185">Reference proteome</keyword>
<proteinExistence type="predicted"/>
<dbReference type="InterPro" id="IPR002825">
    <property type="entry name" value="Pept_S49_ser-pept_pro"/>
</dbReference>
<dbReference type="SUPFAM" id="SSF52096">
    <property type="entry name" value="ClpP/crotonase"/>
    <property type="match status" value="1"/>
</dbReference>
<reference evidence="2 3" key="1">
    <citation type="submission" date="2017-01" db="EMBL/GenBank/DDBJ databases">
        <title>The cable genome- insights into the physiology and evolution of filamentous bacteria capable of sulfide oxidation via long distance electron transfer.</title>
        <authorList>
            <person name="Schreiber L."/>
            <person name="Bjerg J.T."/>
            <person name="Boggild A."/>
            <person name="Van De Vossenberg J."/>
            <person name="Meysman F."/>
            <person name="Nielsen L.P."/>
            <person name="Schramm A."/>
            <person name="Kjeldsen K.U."/>
        </authorList>
    </citation>
    <scope>NUCLEOTIDE SEQUENCE [LARGE SCALE GENOMIC DNA]</scope>
    <source>
        <strain evidence="2">MCF</strain>
    </source>
</reference>
<dbReference type="PANTHER" id="PTHR35984:SF1">
    <property type="entry name" value="PERIPLASMIC SERINE PROTEASE"/>
    <property type="match status" value="1"/>
</dbReference>
<dbReference type="Proteomes" id="UP000287853">
    <property type="component" value="Unassembled WGS sequence"/>
</dbReference>
<sequence>MKPDNQPTDQYNGEIFLYYGDISREGYSQISALYEERTEKKDKICLILITDGGDPDAAYRIARATNHHFDDVEILIPDICKSAGTLLCIGAQKLIFGDRGELGPLDIQLSKPDEMLERMSGLDIIQAINALQNQTMDAFRSYLVDIRMGTGIHTKTAADIATKLADDFIAPIAARIDPLTLGEHQRAMQIAYDYGERLSNMTKSLQHDALVKLVSGYPSHGFVIDRKEAGSLFENVVAPDNLTENIYWWSRQLLKKITYPKVPIILDVKKEGLLDTKHEQQEDADEIDNQRIEEDGQNINGTTGCKGKNDEPNFDQSNKSKDKSRKSTRK</sequence>
<dbReference type="AlphaFoldDB" id="A0A444J2C2"/>
<evidence type="ECO:0000313" key="2">
    <source>
        <dbReference type="EMBL" id="RWX47163.1"/>
    </source>
</evidence>
<gene>
    <name evidence="2" type="ORF">H206_00206</name>
</gene>
<comment type="caution">
    <text evidence="2">The sequence shown here is derived from an EMBL/GenBank/DDBJ whole genome shotgun (WGS) entry which is preliminary data.</text>
</comment>
<organism evidence="2 3">
    <name type="scientific">Candidatus Electrothrix aarhusensis</name>
    <dbReference type="NCBI Taxonomy" id="1859131"/>
    <lineage>
        <taxon>Bacteria</taxon>
        <taxon>Pseudomonadati</taxon>
        <taxon>Thermodesulfobacteriota</taxon>
        <taxon>Desulfobulbia</taxon>
        <taxon>Desulfobulbales</taxon>
        <taxon>Desulfobulbaceae</taxon>
        <taxon>Candidatus Electrothrix</taxon>
    </lineage>
</organism>
<name>A0A444J2C2_9BACT</name>
<evidence type="ECO:0000256" key="1">
    <source>
        <dbReference type="SAM" id="MobiDB-lite"/>
    </source>
</evidence>
<dbReference type="GO" id="GO:0016020">
    <property type="term" value="C:membrane"/>
    <property type="evidence" value="ECO:0007669"/>
    <property type="project" value="InterPro"/>
</dbReference>
<dbReference type="Gene3D" id="3.90.226.10">
    <property type="entry name" value="2-enoyl-CoA Hydratase, Chain A, domain 1"/>
    <property type="match status" value="1"/>
</dbReference>
<dbReference type="EMBL" id="MTKO01000041">
    <property type="protein sequence ID" value="RWX47163.1"/>
    <property type="molecule type" value="Genomic_DNA"/>
</dbReference>
<dbReference type="PANTHER" id="PTHR35984">
    <property type="entry name" value="PERIPLASMIC SERINE PROTEASE"/>
    <property type="match status" value="1"/>
</dbReference>
<protein>
    <submittedName>
        <fullName evidence="2">Serine dehydrogenase proteinase</fullName>
    </submittedName>
</protein>
<accession>A0A444J2C2</accession>
<dbReference type="InterPro" id="IPR029045">
    <property type="entry name" value="ClpP/crotonase-like_dom_sf"/>
</dbReference>